<dbReference type="AlphaFoldDB" id="A0A0A2L6G0"/>
<evidence type="ECO:0000313" key="2">
    <source>
        <dbReference type="Proteomes" id="UP000030104"/>
    </source>
</evidence>
<organism evidence="1 2">
    <name type="scientific">Penicillium italicum</name>
    <name type="common">Blue mold</name>
    <dbReference type="NCBI Taxonomy" id="40296"/>
    <lineage>
        <taxon>Eukaryota</taxon>
        <taxon>Fungi</taxon>
        <taxon>Dikarya</taxon>
        <taxon>Ascomycota</taxon>
        <taxon>Pezizomycotina</taxon>
        <taxon>Eurotiomycetes</taxon>
        <taxon>Eurotiomycetidae</taxon>
        <taxon>Eurotiales</taxon>
        <taxon>Aspergillaceae</taxon>
        <taxon>Penicillium</taxon>
    </lineage>
</organism>
<protein>
    <submittedName>
        <fullName evidence="1">Zinc finger, RING/FYVE/PHD-type</fullName>
    </submittedName>
</protein>
<comment type="caution">
    <text evidence="1">The sequence shown here is derived from an EMBL/GenBank/DDBJ whole genome shotgun (WGS) entry which is preliminary data.</text>
</comment>
<gene>
    <name evidence="1" type="ORF">PITC_083970</name>
</gene>
<dbReference type="PhylomeDB" id="A0A0A2L6G0"/>
<keyword evidence="2" id="KW-1185">Reference proteome</keyword>
<dbReference type="OrthoDB" id="8062037at2759"/>
<name>A0A0A2L6G0_PENIT</name>
<proteinExistence type="predicted"/>
<dbReference type="EMBL" id="JQGA01000587">
    <property type="protein sequence ID" value="KGO74788.1"/>
    <property type="molecule type" value="Genomic_DNA"/>
</dbReference>
<reference evidence="1 2" key="1">
    <citation type="journal article" date="2015" name="Mol. Plant Microbe Interact.">
        <title>Genome, transcriptome, and functional analyses of Penicillium expansum provide new insights into secondary metabolism and pathogenicity.</title>
        <authorList>
            <person name="Ballester A.R."/>
            <person name="Marcet-Houben M."/>
            <person name="Levin E."/>
            <person name="Sela N."/>
            <person name="Selma-Lazaro C."/>
            <person name="Carmona L."/>
            <person name="Wisniewski M."/>
            <person name="Droby S."/>
            <person name="Gonzalez-Candelas L."/>
            <person name="Gabaldon T."/>
        </authorList>
    </citation>
    <scope>NUCLEOTIDE SEQUENCE [LARGE SCALE GENOMIC DNA]</scope>
    <source>
        <strain evidence="1 2">PHI-1</strain>
    </source>
</reference>
<dbReference type="Proteomes" id="UP000030104">
    <property type="component" value="Unassembled WGS sequence"/>
</dbReference>
<sequence>MESSDRMLCHACGGVWIKEGGLTCPHCESEFTEIVQ</sequence>
<dbReference type="HOGENOM" id="CLU_3359901_0_0_1"/>
<accession>A0A0A2L6G0</accession>
<evidence type="ECO:0000313" key="1">
    <source>
        <dbReference type="EMBL" id="KGO74788.1"/>
    </source>
</evidence>